<dbReference type="Gene3D" id="3.40.20.10">
    <property type="entry name" value="Severin"/>
    <property type="match status" value="2"/>
</dbReference>
<dbReference type="FunFam" id="3.40.20.10:FF:000042">
    <property type="entry name" value="Actin depolymerizing protein"/>
    <property type="match status" value="1"/>
</dbReference>
<name>A0A9N8PT23_9PEZI</name>
<evidence type="ECO:0000256" key="5">
    <source>
        <dbReference type="ARBA" id="ARBA00022737"/>
    </source>
</evidence>
<organism evidence="12 13">
    <name type="scientific">Aureobasidium uvarum</name>
    <dbReference type="NCBI Taxonomy" id="2773716"/>
    <lineage>
        <taxon>Eukaryota</taxon>
        <taxon>Fungi</taxon>
        <taxon>Dikarya</taxon>
        <taxon>Ascomycota</taxon>
        <taxon>Pezizomycotina</taxon>
        <taxon>Dothideomycetes</taxon>
        <taxon>Dothideomycetidae</taxon>
        <taxon>Dothideales</taxon>
        <taxon>Saccotheciaceae</taxon>
        <taxon>Aureobasidium</taxon>
    </lineage>
</organism>
<dbReference type="SMART" id="SM00102">
    <property type="entry name" value="ADF"/>
    <property type="match status" value="2"/>
</dbReference>
<comment type="subcellular location">
    <subcellularLocation>
        <location evidence="2">Cytoplasm</location>
        <location evidence="2">Cell cortex</location>
    </subcellularLocation>
    <subcellularLocation>
        <location evidence="1">Cytoplasm</location>
        <location evidence="1">Cytoskeleton</location>
    </subcellularLocation>
</comment>
<evidence type="ECO:0000256" key="3">
    <source>
        <dbReference type="ARBA" id="ARBA00009557"/>
    </source>
</evidence>
<dbReference type="PANTHER" id="PTHR13759">
    <property type="entry name" value="TWINFILIN"/>
    <property type="match status" value="1"/>
</dbReference>
<comment type="function">
    <text evidence="9">Actin-binding protein involved in motile and morphological processes. Inhibits actin polymerization, likely by sequestering G-actin.</text>
</comment>
<dbReference type="EMBL" id="CAINUL010000014">
    <property type="protein sequence ID" value="CAD0111767.1"/>
    <property type="molecule type" value="Genomic_DNA"/>
</dbReference>
<comment type="subunit">
    <text evidence="8">Interacts with G-actin; ADP-actin form.</text>
</comment>
<dbReference type="GO" id="GO:0051016">
    <property type="term" value="P:barbed-end actin filament capping"/>
    <property type="evidence" value="ECO:0007669"/>
    <property type="project" value="TreeGrafter"/>
</dbReference>
<dbReference type="Proteomes" id="UP000745764">
    <property type="component" value="Unassembled WGS sequence"/>
</dbReference>
<dbReference type="FunFam" id="3.40.20.10:FF:000007">
    <property type="entry name" value="Twinfilin-1 isoform 1"/>
    <property type="match status" value="1"/>
</dbReference>
<dbReference type="CDD" id="cd11284">
    <property type="entry name" value="ADF_Twf-C_like"/>
    <property type="match status" value="1"/>
</dbReference>
<dbReference type="InterPro" id="IPR029006">
    <property type="entry name" value="ADF-H/Gelsolin-like_dom_sf"/>
</dbReference>
<sequence>MVKRVIALDLCLSFEEQSTASSFQHNSHNKHNAVGNLRCVSVRCYSLDVRLTGPPTASQELHDAFNSLVSSSSQRGLLATIKNETLVPLETLPASGDFRSDLSGLSQHLGKDEARYILLKQDGSAADGYVAVTYVPDTANVRQKMLFASTRLTLVRELGVERFRETVFCTTAEELTPEGWDRHEKHNRLDAPLTEEEAGLKHIKDTEALESGGTGGRSLPSAGIALNLGDEVSNALESLKDSREGSLVMIKIDVASETLHLDASKQDIQPADLSSEISSSEPRYSFYNHPGQQGVVFLYSCPSKSKIKERMVYASSRSQLVTLASNVGLNITKRLEASSPDEWSASTLASEFQEHKVESKSFARPKRPGRR</sequence>
<dbReference type="PANTHER" id="PTHR13759:SF1">
    <property type="entry name" value="TWINFILIN"/>
    <property type="match status" value="1"/>
</dbReference>
<dbReference type="GO" id="GO:0051015">
    <property type="term" value="F:actin filament binding"/>
    <property type="evidence" value="ECO:0007669"/>
    <property type="project" value="TreeGrafter"/>
</dbReference>
<evidence type="ECO:0000313" key="12">
    <source>
        <dbReference type="EMBL" id="CAD0111767.1"/>
    </source>
</evidence>
<dbReference type="SUPFAM" id="SSF55753">
    <property type="entry name" value="Actin depolymerizing proteins"/>
    <property type="match status" value="2"/>
</dbReference>
<accession>A0A9N8PT23</accession>
<dbReference type="AlphaFoldDB" id="A0A9N8PT23"/>
<dbReference type="InterPro" id="IPR028458">
    <property type="entry name" value="Twinfilin"/>
</dbReference>
<dbReference type="GO" id="GO:0005884">
    <property type="term" value="C:actin filament"/>
    <property type="evidence" value="ECO:0007669"/>
    <property type="project" value="TreeGrafter"/>
</dbReference>
<evidence type="ECO:0000256" key="4">
    <source>
        <dbReference type="ARBA" id="ARBA00022490"/>
    </source>
</evidence>
<dbReference type="OrthoDB" id="10006997at2759"/>
<gene>
    <name evidence="12" type="ORF">AWRI4620_LOCUS6022</name>
</gene>
<protein>
    <recommendedName>
        <fullName evidence="10">Twinfilin</fullName>
    </recommendedName>
</protein>
<reference evidence="12" key="1">
    <citation type="submission" date="2020-06" db="EMBL/GenBank/DDBJ databases">
        <authorList>
            <person name="Onetto C."/>
        </authorList>
    </citation>
    <scope>NUCLEOTIDE SEQUENCE</scope>
</reference>
<evidence type="ECO:0000256" key="1">
    <source>
        <dbReference type="ARBA" id="ARBA00004245"/>
    </source>
</evidence>
<evidence type="ECO:0000256" key="10">
    <source>
        <dbReference type="ARBA" id="ARBA00069496"/>
    </source>
</evidence>
<comment type="caution">
    <text evidence="12">The sequence shown here is derived from an EMBL/GenBank/DDBJ whole genome shotgun (WGS) entry which is preliminary data.</text>
</comment>
<dbReference type="CDD" id="cd11285">
    <property type="entry name" value="ADF_Twf-N_like"/>
    <property type="match status" value="1"/>
</dbReference>
<proteinExistence type="inferred from homology"/>
<keyword evidence="5" id="KW-0677">Repeat</keyword>
<evidence type="ECO:0000256" key="6">
    <source>
        <dbReference type="ARBA" id="ARBA00023203"/>
    </source>
</evidence>
<dbReference type="InterPro" id="IPR002108">
    <property type="entry name" value="ADF-H"/>
</dbReference>
<keyword evidence="6" id="KW-0009">Actin-binding</keyword>
<evidence type="ECO:0000259" key="11">
    <source>
        <dbReference type="PROSITE" id="PS51263"/>
    </source>
</evidence>
<dbReference type="PROSITE" id="PS51263">
    <property type="entry name" value="ADF_H"/>
    <property type="match status" value="2"/>
</dbReference>
<evidence type="ECO:0000256" key="2">
    <source>
        <dbReference type="ARBA" id="ARBA00004544"/>
    </source>
</evidence>
<dbReference type="GO" id="GO:0030042">
    <property type="term" value="P:actin filament depolymerization"/>
    <property type="evidence" value="ECO:0007669"/>
    <property type="project" value="TreeGrafter"/>
</dbReference>
<evidence type="ECO:0000256" key="9">
    <source>
        <dbReference type="ARBA" id="ARBA00056419"/>
    </source>
</evidence>
<feature type="domain" description="ADF-H" evidence="11">
    <location>
        <begin position="223"/>
        <end position="353"/>
    </location>
</feature>
<keyword evidence="13" id="KW-1185">Reference proteome</keyword>
<evidence type="ECO:0000256" key="7">
    <source>
        <dbReference type="ARBA" id="ARBA00023212"/>
    </source>
</evidence>
<dbReference type="GO" id="GO:0005938">
    <property type="term" value="C:cell cortex"/>
    <property type="evidence" value="ECO:0007669"/>
    <property type="project" value="UniProtKB-SubCell"/>
</dbReference>
<keyword evidence="7" id="KW-0206">Cytoskeleton</keyword>
<evidence type="ECO:0000256" key="8">
    <source>
        <dbReference type="ARBA" id="ARBA00038532"/>
    </source>
</evidence>
<comment type="similarity">
    <text evidence="3">Belongs to the actin-binding proteins ADF family. Twinfilin subfamily.</text>
</comment>
<feature type="domain" description="ADF-H" evidence="11">
    <location>
        <begin position="53"/>
        <end position="185"/>
    </location>
</feature>
<evidence type="ECO:0000313" key="13">
    <source>
        <dbReference type="Proteomes" id="UP000745764"/>
    </source>
</evidence>
<dbReference type="GO" id="GO:0003785">
    <property type="term" value="F:actin monomer binding"/>
    <property type="evidence" value="ECO:0007669"/>
    <property type="project" value="TreeGrafter"/>
</dbReference>
<dbReference type="Pfam" id="PF00241">
    <property type="entry name" value="Cofilin_ADF"/>
    <property type="match status" value="2"/>
</dbReference>
<keyword evidence="4" id="KW-0963">Cytoplasm</keyword>